<proteinExistence type="predicted"/>
<protein>
    <submittedName>
        <fullName evidence="1">Uncharacterized protein</fullName>
    </submittedName>
</protein>
<evidence type="ECO:0000313" key="1">
    <source>
        <dbReference type="EMBL" id="MBB4624083.1"/>
    </source>
</evidence>
<dbReference type="EMBL" id="JACHOC010000008">
    <property type="protein sequence ID" value="MBB4624083.1"/>
    <property type="molecule type" value="Genomic_DNA"/>
</dbReference>
<keyword evidence="2" id="KW-1185">Reference proteome</keyword>
<reference evidence="1 2" key="1">
    <citation type="submission" date="2020-08" db="EMBL/GenBank/DDBJ databases">
        <title>Genomic Encyclopedia of Type Strains, Phase IV (KMG-IV): sequencing the most valuable type-strain genomes for metagenomic binning, comparative biology and taxonomic classification.</title>
        <authorList>
            <person name="Goeker M."/>
        </authorList>
    </citation>
    <scope>NUCLEOTIDE SEQUENCE [LARGE SCALE GENOMIC DNA]</scope>
    <source>
        <strain evidence="1 2">DSM 102983</strain>
    </source>
</reference>
<accession>A0ABR6KRS5</accession>
<sequence>MNTNEQIYYYLCTISLSQRVIGIIYEKKEDRFHIRQYAMG</sequence>
<dbReference type="Proteomes" id="UP000533637">
    <property type="component" value="Unassembled WGS sequence"/>
</dbReference>
<name>A0ABR6KRS5_9BACT</name>
<comment type="caution">
    <text evidence="1">The sequence shown here is derived from an EMBL/GenBank/DDBJ whole genome shotgun (WGS) entry which is preliminary data.</text>
</comment>
<organism evidence="1 2">
    <name type="scientific">Parabacteroides faecis</name>
    <dbReference type="NCBI Taxonomy" id="1217282"/>
    <lineage>
        <taxon>Bacteria</taxon>
        <taxon>Pseudomonadati</taxon>
        <taxon>Bacteroidota</taxon>
        <taxon>Bacteroidia</taxon>
        <taxon>Bacteroidales</taxon>
        <taxon>Tannerellaceae</taxon>
        <taxon>Parabacteroides</taxon>
    </lineage>
</organism>
<evidence type="ECO:0000313" key="2">
    <source>
        <dbReference type="Proteomes" id="UP000533637"/>
    </source>
</evidence>
<gene>
    <name evidence="1" type="ORF">GGQ57_004007</name>
</gene>